<dbReference type="Proteomes" id="UP000178759">
    <property type="component" value="Unassembled WGS sequence"/>
</dbReference>
<proteinExistence type="predicted"/>
<dbReference type="AlphaFoldDB" id="A0A1F6AID0"/>
<evidence type="ECO:0000313" key="3">
    <source>
        <dbReference type="Proteomes" id="UP000178759"/>
    </source>
</evidence>
<feature type="transmembrane region" description="Helical" evidence="1">
    <location>
        <begin position="104"/>
        <end position="121"/>
    </location>
</feature>
<feature type="transmembrane region" description="Helical" evidence="1">
    <location>
        <begin position="316"/>
        <end position="334"/>
    </location>
</feature>
<keyword evidence="1" id="KW-1133">Transmembrane helix</keyword>
<gene>
    <name evidence="2" type="ORF">A3A79_04755</name>
</gene>
<evidence type="ECO:0000256" key="1">
    <source>
        <dbReference type="SAM" id="Phobius"/>
    </source>
</evidence>
<organism evidence="2 3">
    <name type="scientific">Candidatus Gottesmanbacteria bacterium RIFCSPLOWO2_01_FULL_43_11b</name>
    <dbReference type="NCBI Taxonomy" id="1798392"/>
    <lineage>
        <taxon>Bacteria</taxon>
        <taxon>Candidatus Gottesmaniibacteriota</taxon>
    </lineage>
</organism>
<name>A0A1F6AID0_9BACT</name>
<dbReference type="EMBL" id="MFJV01000001">
    <property type="protein sequence ID" value="OGG24465.1"/>
    <property type="molecule type" value="Genomic_DNA"/>
</dbReference>
<sequence>MNKLIITLLLSWIVFSLGNIVFNPVNQYFNRYFNENVYQNLERLYNNSQYRQKNPISVIADEIVFRYAAAAYIRGADPILINSEHTPLGKYMIGLSFLWFQNDGVAIVFFAVLSLFTLWLLGKQIFKDTTWALVPVALWVTEPLFQNQLRVTPLLDIIQLPWILLALYAFIKKRFLLTAIFLGLVAATKSVVPSMLLVFSFFLFFAFKNKIREFFRFVPWLFISFCILALSYTRTFLNGYSLWDFLGFQKWILTYQQSKLIFPFSFWKLMFLNQWQTWWGDMAVHKAEDWFWTWPIIVLVPFILLIMKRKKFNDGMLVLVLWVFVYEIFLSSGIVVTRFLLPLIPILYILSVQFVREIIHRS</sequence>
<feature type="transmembrane region" description="Helical" evidence="1">
    <location>
        <begin position="177"/>
        <end position="205"/>
    </location>
</feature>
<keyword evidence="1" id="KW-0472">Membrane</keyword>
<feature type="transmembrane region" description="Helical" evidence="1">
    <location>
        <begin position="217"/>
        <end position="237"/>
    </location>
</feature>
<accession>A0A1F6AID0</accession>
<protein>
    <recommendedName>
        <fullName evidence="4">Glycosyltransferase RgtA/B/C/D-like domain-containing protein</fullName>
    </recommendedName>
</protein>
<comment type="caution">
    <text evidence="2">The sequence shown here is derived from an EMBL/GenBank/DDBJ whole genome shotgun (WGS) entry which is preliminary data.</text>
</comment>
<evidence type="ECO:0000313" key="2">
    <source>
        <dbReference type="EMBL" id="OGG24465.1"/>
    </source>
</evidence>
<dbReference type="STRING" id="1798392.A3A79_04755"/>
<feature type="transmembrane region" description="Helical" evidence="1">
    <location>
        <begin position="290"/>
        <end position="307"/>
    </location>
</feature>
<keyword evidence="1" id="KW-0812">Transmembrane</keyword>
<evidence type="ECO:0008006" key="4">
    <source>
        <dbReference type="Google" id="ProtNLM"/>
    </source>
</evidence>
<reference evidence="2 3" key="1">
    <citation type="journal article" date="2016" name="Nat. Commun.">
        <title>Thousands of microbial genomes shed light on interconnected biogeochemical processes in an aquifer system.</title>
        <authorList>
            <person name="Anantharaman K."/>
            <person name="Brown C.T."/>
            <person name="Hug L.A."/>
            <person name="Sharon I."/>
            <person name="Castelle C.J."/>
            <person name="Probst A.J."/>
            <person name="Thomas B.C."/>
            <person name="Singh A."/>
            <person name="Wilkins M.J."/>
            <person name="Karaoz U."/>
            <person name="Brodie E.L."/>
            <person name="Williams K.H."/>
            <person name="Hubbard S.S."/>
            <person name="Banfield J.F."/>
        </authorList>
    </citation>
    <scope>NUCLEOTIDE SEQUENCE [LARGE SCALE GENOMIC DNA]</scope>
</reference>